<keyword evidence="3" id="KW-1185">Reference proteome</keyword>
<gene>
    <name evidence="2" type="ORF">K469DRAFT_684107</name>
</gene>
<proteinExistence type="predicted"/>
<evidence type="ECO:0000256" key="1">
    <source>
        <dbReference type="SAM" id="SignalP"/>
    </source>
</evidence>
<keyword evidence="1" id="KW-0732">Signal</keyword>
<dbReference type="EMBL" id="ML994622">
    <property type="protein sequence ID" value="KAF2188795.1"/>
    <property type="molecule type" value="Genomic_DNA"/>
</dbReference>
<protein>
    <submittedName>
        <fullName evidence="2">Uncharacterized protein</fullName>
    </submittedName>
</protein>
<accession>A0A6A6ECM6</accession>
<feature type="chain" id="PRO_5025386212" evidence="1">
    <location>
        <begin position="32"/>
        <end position="160"/>
    </location>
</feature>
<name>A0A6A6ECM6_9PEZI</name>
<sequence>MTIFHRGCSHGTSLTSHWHLATLLLADLVEIIDDSELSVESQRLERMATDFVATFRKWNCHALSDLAKCACPRDDATFPSDGEYHSAVNQGAILTEPWTVVLIRAFAKAGGKLLLITYVVLQVNPPYRAVHAVGALNLFGHTRPVLAIEPLPHTRLKNLA</sequence>
<dbReference type="AlphaFoldDB" id="A0A6A6ECM6"/>
<evidence type="ECO:0000313" key="2">
    <source>
        <dbReference type="EMBL" id="KAF2188795.1"/>
    </source>
</evidence>
<evidence type="ECO:0000313" key="3">
    <source>
        <dbReference type="Proteomes" id="UP000800200"/>
    </source>
</evidence>
<dbReference type="Proteomes" id="UP000800200">
    <property type="component" value="Unassembled WGS sequence"/>
</dbReference>
<feature type="signal peptide" evidence="1">
    <location>
        <begin position="1"/>
        <end position="31"/>
    </location>
</feature>
<organism evidence="2 3">
    <name type="scientific">Zopfia rhizophila CBS 207.26</name>
    <dbReference type="NCBI Taxonomy" id="1314779"/>
    <lineage>
        <taxon>Eukaryota</taxon>
        <taxon>Fungi</taxon>
        <taxon>Dikarya</taxon>
        <taxon>Ascomycota</taxon>
        <taxon>Pezizomycotina</taxon>
        <taxon>Dothideomycetes</taxon>
        <taxon>Dothideomycetes incertae sedis</taxon>
        <taxon>Zopfiaceae</taxon>
        <taxon>Zopfia</taxon>
    </lineage>
</organism>
<reference evidence="2" key="1">
    <citation type="journal article" date="2020" name="Stud. Mycol.">
        <title>101 Dothideomycetes genomes: a test case for predicting lifestyles and emergence of pathogens.</title>
        <authorList>
            <person name="Haridas S."/>
            <person name="Albert R."/>
            <person name="Binder M."/>
            <person name="Bloem J."/>
            <person name="Labutti K."/>
            <person name="Salamov A."/>
            <person name="Andreopoulos B."/>
            <person name="Baker S."/>
            <person name="Barry K."/>
            <person name="Bills G."/>
            <person name="Bluhm B."/>
            <person name="Cannon C."/>
            <person name="Castanera R."/>
            <person name="Culley D."/>
            <person name="Daum C."/>
            <person name="Ezra D."/>
            <person name="Gonzalez J."/>
            <person name="Henrissat B."/>
            <person name="Kuo A."/>
            <person name="Liang C."/>
            <person name="Lipzen A."/>
            <person name="Lutzoni F."/>
            <person name="Magnuson J."/>
            <person name="Mondo S."/>
            <person name="Nolan M."/>
            <person name="Ohm R."/>
            <person name="Pangilinan J."/>
            <person name="Park H.-J."/>
            <person name="Ramirez L."/>
            <person name="Alfaro M."/>
            <person name="Sun H."/>
            <person name="Tritt A."/>
            <person name="Yoshinaga Y."/>
            <person name="Zwiers L.-H."/>
            <person name="Turgeon B."/>
            <person name="Goodwin S."/>
            <person name="Spatafora J."/>
            <person name="Crous P."/>
            <person name="Grigoriev I."/>
        </authorList>
    </citation>
    <scope>NUCLEOTIDE SEQUENCE</scope>
    <source>
        <strain evidence="2">CBS 207.26</strain>
    </source>
</reference>
<dbReference type="OrthoDB" id="5958943at2759"/>